<feature type="region of interest" description="Disordered" evidence="9">
    <location>
        <begin position="1"/>
        <end position="41"/>
    </location>
</feature>
<dbReference type="OrthoDB" id="313308at2759"/>
<feature type="compositionally biased region" description="Polar residues" evidence="9">
    <location>
        <begin position="1"/>
        <end position="16"/>
    </location>
</feature>
<keyword evidence="3" id="KW-0963">Cytoplasm</keyword>
<gene>
    <name evidence="10" type="ORF">EZS28_005163</name>
</gene>
<feature type="region of interest" description="Disordered" evidence="9">
    <location>
        <begin position="57"/>
        <end position="99"/>
    </location>
</feature>
<keyword evidence="4" id="KW-0597">Phosphoprotein</keyword>
<feature type="compositionally biased region" description="Basic and acidic residues" evidence="9">
    <location>
        <begin position="85"/>
        <end position="99"/>
    </location>
</feature>
<evidence type="ECO:0000256" key="6">
    <source>
        <dbReference type="ARBA" id="ARBA00023069"/>
    </source>
</evidence>
<sequence length="416" mass="47477">MASTSAKPRGGASTTVAGGELYRKPPERHLNLMSDPRVYRGNTYSRPVELTEIAFQTSGKEKSKFGESIGTAKKSTTSKAKGKTPIKDRKTTKQSKDDSKIVAVETADEQEDLYEVIQGEQLRRSDPPPGALPEYIPPPYGIDEATQIIETELFNFDYEVVPFVELIVGRTLEQSLQEMAEEDSLTEIRQRRDNYEHLRNAELAEIQRWEDTAERRAQERNRRNTQASVEEKKRKKVQKQTWANDQARLAMQSISTTSRVRWIQTQSSLFTNTTKNEVETIFFPWLNKQIGVLVDKKRVARSIARDIVAVAHQKANERLKKKRYEDEQHTSEENGRGALHQEDTRGKRFRRKWLPEVLEYLEEHEAIREEDDFSAALSSELKDNRKKEVENSGTAEDSGGEGGQASERSGDGNEES</sequence>
<dbReference type="PANTHER" id="PTHR21648:SF0">
    <property type="entry name" value="RADIAL SPOKE HEAD PROTEIN 3 HOMOLOG"/>
    <property type="match status" value="1"/>
</dbReference>
<evidence type="ECO:0000256" key="1">
    <source>
        <dbReference type="ARBA" id="ARBA00004611"/>
    </source>
</evidence>
<dbReference type="AlphaFoldDB" id="A0A5J4WYM2"/>
<keyword evidence="7" id="KW-0206">Cytoskeleton</keyword>
<feature type="region of interest" description="Disordered" evidence="9">
    <location>
        <begin position="317"/>
        <end position="345"/>
    </location>
</feature>
<evidence type="ECO:0000256" key="4">
    <source>
        <dbReference type="ARBA" id="ARBA00022553"/>
    </source>
</evidence>
<evidence type="ECO:0000256" key="9">
    <source>
        <dbReference type="SAM" id="MobiDB-lite"/>
    </source>
</evidence>
<proteinExistence type="inferred from homology"/>
<dbReference type="Pfam" id="PF06098">
    <property type="entry name" value="Radial_spoke_3"/>
    <property type="match status" value="1"/>
</dbReference>
<reference evidence="10 11" key="1">
    <citation type="submission" date="2019-03" db="EMBL/GenBank/DDBJ databases">
        <title>Single cell metagenomics reveals metabolic interactions within the superorganism composed of flagellate Streblomastix strix and complex community of Bacteroidetes bacteria on its surface.</title>
        <authorList>
            <person name="Treitli S.C."/>
            <person name="Kolisko M."/>
            <person name="Husnik F."/>
            <person name="Keeling P."/>
            <person name="Hampl V."/>
        </authorList>
    </citation>
    <scope>NUCLEOTIDE SEQUENCE [LARGE SCALE GENOMIC DNA]</scope>
    <source>
        <strain evidence="10">ST1C</strain>
    </source>
</reference>
<dbReference type="Proteomes" id="UP000324800">
    <property type="component" value="Unassembled WGS sequence"/>
</dbReference>
<dbReference type="InterPro" id="IPR009290">
    <property type="entry name" value="Radial_spoke_3"/>
</dbReference>
<evidence type="ECO:0000256" key="5">
    <source>
        <dbReference type="ARBA" id="ARBA00022846"/>
    </source>
</evidence>
<evidence type="ECO:0000256" key="8">
    <source>
        <dbReference type="ARBA" id="ARBA00023273"/>
    </source>
</evidence>
<dbReference type="GO" id="GO:0005929">
    <property type="term" value="C:cilium"/>
    <property type="evidence" value="ECO:0007669"/>
    <property type="project" value="TreeGrafter"/>
</dbReference>
<feature type="compositionally biased region" description="Basic and acidic residues" evidence="9">
    <location>
        <begin position="380"/>
        <end position="390"/>
    </location>
</feature>
<feature type="region of interest" description="Disordered" evidence="9">
    <location>
        <begin position="215"/>
        <end position="242"/>
    </location>
</feature>
<accession>A0A5J4WYM2</accession>
<feature type="compositionally biased region" description="Basic and acidic residues" evidence="9">
    <location>
        <begin position="21"/>
        <end position="30"/>
    </location>
</feature>
<evidence type="ECO:0000256" key="3">
    <source>
        <dbReference type="ARBA" id="ARBA00022490"/>
    </source>
</evidence>
<keyword evidence="8" id="KW-0966">Cell projection</keyword>
<evidence type="ECO:0000256" key="2">
    <source>
        <dbReference type="ARBA" id="ARBA00006737"/>
    </source>
</evidence>
<feature type="compositionally biased region" description="Low complexity" evidence="9">
    <location>
        <begin position="70"/>
        <end position="79"/>
    </location>
</feature>
<keyword evidence="5" id="KW-0282">Flagellum</keyword>
<evidence type="ECO:0000313" key="10">
    <source>
        <dbReference type="EMBL" id="KAA6399309.1"/>
    </source>
</evidence>
<comment type="caution">
    <text evidence="10">The sequence shown here is derived from an EMBL/GenBank/DDBJ whole genome shotgun (WGS) entry which is preliminary data.</text>
</comment>
<organism evidence="10 11">
    <name type="scientific">Streblomastix strix</name>
    <dbReference type="NCBI Taxonomy" id="222440"/>
    <lineage>
        <taxon>Eukaryota</taxon>
        <taxon>Metamonada</taxon>
        <taxon>Preaxostyla</taxon>
        <taxon>Oxymonadida</taxon>
        <taxon>Streblomastigidae</taxon>
        <taxon>Streblomastix</taxon>
    </lineage>
</organism>
<dbReference type="PANTHER" id="PTHR21648">
    <property type="entry name" value="FLAGELLAR RADIAL SPOKE PROTEIN 3"/>
    <property type="match status" value="1"/>
</dbReference>
<protein>
    <submittedName>
        <fullName evidence="10">Putative radial spoke protein 3</fullName>
    </submittedName>
</protein>
<comment type="similarity">
    <text evidence="2">Belongs to the flagellar radial spoke RSP3 family.</text>
</comment>
<evidence type="ECO:0000256" key="7">
    <source>
        <dbReference type="ARBA" id="ARBA00023212"/>
    </source>
</evidence>
<feature type="region of interest" description="Disordered" evidence="9">
    <location>
        <begin position="379"/>
        <end position="416"/>
    </location>
</feature>
<keyword evidence="6" id="KW-0969">Cilium</keyword>
<comment type="subcellular location">
    <subcellularLocation>
        <location evidence="1">Cytoplasm</location>
        <location evidence="1">Cytoskeleton</location>
        <location evidence="1">Flagellum axoneme</location>
    </subcellularLocation>
</comment>
<name>A0A5J4WYM2_9EUKA</name>
<evidence type="ECO:0000313" key="11">
    <source>
        <dbReference type="Proteomes" id="UP000324800"/>
    </source>
</evidence>
<dbReference type="EMBL" id="SNRW01000779">
    <property type="protein sequence ID" value="KAA6399309.1"/>
    <property type="molecule type" value="Genomic_DNA"/>
</dbReference>